<accession>A0ABQ9HQD4</accession>
<protein>
    <submittedName>
        <fullName evidence="1">Uncharacterized protein</fullName>
    </submittedName>
</protein>
<dbReference type="EMBL" id="JARBHB010000004">
    <property type="protein sequence ID" value="KAJ8886557.1"/>
    <property type="molecule type" value="Genomic_DNA"/>
</dbReference>
<organism evidence="1 2">
    <name type="scientific">Dryococelus australis</name>
    <dbReference type="NCBI Taxonomy" id="614101"/>
    <lineage>
        <taxon>Eukaryota</taxon>
        <taxon>Metazoa</taxon>
        <taxon>Ecdysozoa</taxon>
        <taxon>Arthropoda</taxon>
        <taxon>Hexapoda</taxon>
        <taxon>Insecta</taxon>
        <taxon>Pterygota</taxon>
        <taxon>Neoptera</taxon>
        <taxon>Polyneoptera</taxon>
        <taxon>Phasmatodea</taxon>
        <taxon>Verophasmatodea</taxon>
        <taxon>Anareolatae</taxon>
        <taxon>Phasmatidae</taxon>
        <taxon>Eurycanthinae</taxon>
        <taxon>Dryococelus</taxon>
    </lineage>
</organism>
<evidence type="ECO:0000313" key="2">
    <source>
        <dbReference type="Proteomes" id="UP001159363"/>
    </source>
</evidence>
<name>A0ABQ9HQD4_9NEOP</name>
<gene>
    <name evidence="1" type="ORF">PR048_012768</name>
</gene>
<sequence length="92" mass="10667">MYPPRKVLYHIRDAVKQELDTMVANNIIEPITEPTPAVSPMVVFWQRTFKCRTFATLWGSYLCLQMPFGLASALEVFQQIINEPHIARDERS</sequence>
<comment type="caution">
    <text evidence="1">The sequence shown here is derived from an EMBL/GenBank/DDBJ whole genome shotgun (WGS) entry which is preliminary data.</text>
</comment>
<dbReference type="SUPFAM" id="SSF56672">
    <property type="entry name" value="DNA/RNA polymerases"/>
    <property type="match status" value="1"/>
</dbReference>
<evidence type="ECO:0000313" key="1">
    <source>
        <dbReference type="EMBL" id="KAJ8886557.1"/>
    </source>
</evidence>
<keyword evidence="2" id="KW-1185">Reference proteome</keyword>
<proteinExistence type="predicted"/>
<reference evidence="1 2" key="1">
    <citation type="submission" date="2023-02" db="EMBL/GenBank/DDBJ databases">
        <title>LHISI_Scaffold_Assembly.</title>
        <authorList>
            <person name="Stuart O.P."/>
            <person name="Cleave R."/>
            <person name="Magrath M.J.L."/>
            <person name="Mikheyev A.S."/>
        </authorList>
    </citation>
    <scope>NUCLEOTIDE SEQUENCE [LARGE SCALE GENOMIC DNA]</scope>
    <source>
        <strain evidence="1">Daus_M_001</strain>
        <tissue evidence="1">Leg muscle</tissue>
    </source>
</reference>
<dbReference type="Proteomes" id="UP001159363">
    <property type="component" value="Chromosome X"/>
</dbReference>
<dbReference type="InterPro" id="IPR043502">
    <property type="entry name" value="DNA/RNA_pol_sf"/>
</dbReference>